<dbReference type="Gene3D" id="1.10.10.10">
    <property type="entry name" value="Winged helix-like DNA-binding domain superfamily/Winged helix DNA-binding domain"/>
    <property type="match status" value="1"/>
</dbReference>
<dbReference type="GO" id="GO:0003700">
    <property type="term" value="F:DNA-binding transcription factor activity"/>
    <property type="evidence" value="ECO:0007669"/>
    <property type="project" value="InterPro"/>
</dbReference>
<dbReference type="Proteomes" id="UP000523139">
    <property type="component" value="Unassembled WGS sequence"/>
</dbReference>
<dbReference type="RefSeq" id="WP_168887254.1">
    <property type="nucleotide sequence ID" value="NZ_JABAHY010000005.1"/>
</dbReference>
<dbReference type="CDD" id="cd05013">
    <property type="entry name" value="SIS_RpiR"/>
    <property type="match status" value="1"/>
</dbReference>
<protein>
    <submittedName>
        <fullName evidence="6">MurR/RpiR family transcriptional regulator</fullName>
    </submittedName>
</protein>
<proteinExistence type="predicted"/>
<evidence type="ECO:0000259" key="5">
    <source>
        <dbReference type="PROSITE" id="PS51464"/>
    </source>
</evidence>
<dbReference type="PANTHER" id="PTHR30514">
    <property type="entry name" value="GLUCOKINASE"/>
    <property type="match status" value="1"/>
</dbReference>
<dbReference type="AlphaFoldDB" id="A0A7X8YDS2"/>
<dbReference type="InterPro" id="IPR001347">
    <property type="entry name" value="SIS_dom"/>
</dbReference>
<dbReference type="InterPro" id="IPR000281">
    <property type="entry name" value="HTH_RpiR"/>
</dbReference>
<keyword evidence="2" id="KW-0238">DNA-binding</keyword>
<keyword evidence="7" id="KW-1185">Reference proteome</keyword>
<name>A0A7X8YDS2_9MICC</name>
<dbReference type="Pfam" id="PF01380">
    <property type="entry name" value="SIS"/>
    <property type="match status" value="1"/>
</dbReference>
<dbReference type="SUPFAM" id="SSF53697">
    <property type="entry name" value="SIS domain"/>
    <property type="match status" value="1"/>
</dbReference>
<dbReference type="GO" id="GO:0003677">
    <property type="term" value="F:DNA binding"/>
    <property type="evidence" value="ECO:0007669"/>
    <property type="project" value="UniProtKB-KW"/>
</dbReference>
<sequence>MASRKRSTGAEPLDLPTGVTLVSRINGLLPDLRPSERRVAEAVVEDPATVARESITTLAQRCNTSAPTVVRFAKRLGLPGYPQLKLALAKEAGIEEGRNSRGPLSGALDASDSLEDVVSKIGYAGTRALEETAQMLDVGALEKAVDAVVSARRIDLVGVGAGAVAVLDLDQKLSRLGLATFQHPDRHGAMTAVSLRGEQDVVIGISHSGSTSDVLAPIELARSLGATTIGITNHPTSQLASTVDITLLTASRETSFRPAAMASRIAQLMVIDCLLTGVAMRDMDSTQQALDASFRAVADL</sequence>
<dbReference type="PANTHER" id="PTHR30514:SF1">
    <property type="entry name" value="HTH-TYPE TRANSCRIPTIONAL REGULATOR HEXR-RELATED"/>
    <property type="match status" value="1"/>
</dbReference>
<dbReference type="GO" id="GO:0097367">
    <property type="term" value="F:carbohydrate derivative binding"/>
    <property type="evidence" value="ECO:0007669"/>
    <property type="project" value="InterPro"/>
</dbReference>
<accession>A0A7X8YDS2</accession>
<keyword evidence="1" id="KW-0805">Transcription regulation</keyword>
<organism evidence="6 7">
    <name type="scientific">Nesterenkonia sedimenti</name>
    <dbReference type="NCBI Taxonomy" id="1463632"/>
    <lineage>
        <taxon>Bacteria</taxon>
        <taxon>Bacillati</taxon>
        <taxon>Actinomycetota</taxon>
        <taxon>Actinomycetes</taxon>
        <taxon>Micrococcales</taxon>
        <taxon>Micrococcaceae</taxon>
        <taxon>Nesterenkonia</taxon>
    </lineage>
</organism>
<evidence type="ECO:0000313" key="7">
    <source>
        <dbReference type="Proteomes" id="UP000523139"/>
    </source>
</evidence>
<evidence type="ECO:0000256" key="2">
    <source>
        <dbReference type="ARBA" id="ARBA00023125"/>
    </source>
</evidence>
<dbReference type="InterPro" id="IPR009057">
    <property type="entry name" value="Homeodomain-like_sf"/>
</dbReference>
<keyword evidence="3" id="KW-0804">Transcription</keyword>
<evidence type="ECO:0000259" key="4">
    <source>
        <dbReference type="PROSITE" id="PS51071"/>
    </source>
</evidence>
<evidence type="ECO:0000313" key="6">
    <source>
        <dbReference type="EMBL" id="NLS09760.1"/>
    </source>
</evidence>
<dbReference type="SUPFAM" id="SSF46689">
    <property type="entry name" value="Homeodomain-like"/>
    <property type="match status" value="1"/>
</dbReference>
<feature type="domain" description="SIS" evidence="5">
    <location>
        <begin position="144"/>
        <end position="284"/>
    </location>
</feature>
<dbReference type="PROSITE" id="PS51464">
    <property type="entry name" value="SIS"/>
    <property type="match status" value="1"/>
</dbReference>
<comment type="caution">
    <text evidence="6">The sequence shown here is derived from an EMBL/GenBank/DDBJ whole genome shotgun (WGS) entry which is preliminary data.</text>
</comment>
<reference evidence="6 7" key="1">
    <citation type="submission" date="2020-04" db="EMBL/GenBank/DDBJ databases">
        <title>Nesterenkonia sp. nov., isolated from marine sediment.</title>
        <authorList>
            <person name="Zhang G."/>
        </authorList>
    </citation>
    <scope>NUCLEOTIDE SEQUENCE [LARGE SCALE GENOMIC DNA]</scope>
    <source>
        <strain evidence="6 7">MY13</strain>
    </source>
</reference>
<dbReference type="Pfam" id="PF01418">
    <property type="entry name" value="HTH_6"/>
    <property type="match status" value="1"/>
</dbReference>
<dbReference type="InterPro" id="IPR047640">
    <property type="entry name" value="RpiR-like"/>
</dbReference>
<dbReference type="EMBL" id="JABAHY010000005">
    <property type="protein sequence ID" value="NLS09760.1"/>
    <property type="molecule type" value="Genomic_DNA"/>
</dbReference>
<feature type="domain" description="HTH rpiR-type" evidence="4">
    <location>
        <begin position="19"/>
        <end position="95"/>
    </location>
</feature>
<dbReference type="InterPro" id="IPR046348">
    <property type="entry name" value="SIS_dom_sf"/>
</dbReference>
<evidence type="ECO:0000256" key="3">
    <source>
        <dbReference type="ARBA" id="ARBA00023163"/>
    </source>
</evidence>
<evidence type="ECO:0000256" key="1">
    <source>
        <dbReference type="ARBA" id="ARBA00023015"/>
    </source>
</evidence>
<dbReference type="GO" id="GO:1901135">
    <property type="term" value="P:carbohydrate derivative metabolic process"/>
    <property type="evidence" value="ECO:0007669"/>
    <property type="project" value="InterPro"/>
</dbReference>
<dbReference type="InterPro" id="IPR036388">
    <property type="entry name" value="WH-like_DNA-bd_sf"/>
</dbReference>
<gene>
    <name evidence="6" type="ORF">HGQ17_07020</name>
</gene>
<dbReference type="Gene3D" id="3.40.50.10490">
    <property type="entry name" value="Glucose-6-phosphate isomerase like protein, domain 1"/>
    <property type="match status" value="1"/>
</dbReference>
<dbReference type="InterPro" id="IPR035472">
    <property type="entry name" value="RpiR-like_SIS"/>
</dbReference>
<dbReference type="PROSITE" id="PS51071">
    <property type="entry name" value="HTH_RPIR"/>
    <property type="match status" value="1"/>
</dbReference>